<dbReference type="SUPFAM" id="SSF51905">
    <property type="entry name" value="FAD/NAD(P)-binding domain"/>
    <property type="match status" value="1"/>
</dbReference>
<reference evidence="19" key="1">
    <citation type="submission" date="2021-01" db="EMBL/GenBank/DDBJ databases">
        <title>Whole genome shotgun sequence of Sphaerimonospora thailandensis NBRC 107569.</title>
        <authorList>
            <person name="Komaki H."/>
            <person name="Tamura T."/>
        </authorList>
    </citation>
    <scope>NUCLEOTIDE SEQUENCE</scope>
    <source>
        <strain evidence="19">NBRC 107569</strain>
    </source>
</reference>
<dbReference type="PANTHER" id="PTHR22912:SF217">
    <property type="entry name" value="DIHYDROLIPOYL DEHYDROGENASE"/>
    <property type="match status" value="1"/>
</dbReference>
<dbReference type="InterPro" id="IPR050151">
    <property type="entry name" value="Class-I_Pyr_Nuc-Dis_Oxidored"/>
</dbReference>
<keyword evidence="8 16" id="KW-0560">Oxidoreductase</keyword>
<feature type="binding site" evidence="14">
    <location>
        <position position="312"/>
    </location>
    <ligand>
        <name>FAD</name>
        <dbReference type="ChEBI" id="CHEBI:57692"/>
    </ligand>
</feature>
<dbReference type="InterPro" id="IPR016156">
    <property type="entry name" value="FAD/NAD-linked_Rdtase_dimer_sf"/>
</dbReference>
<dbReference type="PRINTS" id="PR00411">
    <property type="entry name" value="PNDRDTASEI"/>
</dbReference>
<feature type="binding site" evidence="14">
    <location>
        <begin position="181"/>
        <end position="188"/>
    </location>
    <ligand>
        <name>NAD(+)</name>
        <dbReference type="ChEBI" id="CHEBI:57540"/>
    </ligand>
</feature>
<evidence type="ECO:0000259" key="18">
    <source>
        <dbReference type="Pfam" id="PF07992"/>
    </source>
</evidence>
<evidence type="ECO:0000256" key="12">
    <source>
        <dbReference type="ARBA" id="ARBA00049187"/>
    </source>
</evidence>
<feature type="disulfide bond" description="Redox-active" evidence="15">
    <location>
        <begin position="42"/>
        <end position="47"/>
    </location>
</feature>
<comment type="miscellaneous">
    <text evidence="16">The active site is a redox-active disulfide bond.</text>
</comment>
<dbReference type="Pfam" id="PF02852">
    <property type="entry name" value="Pyr_redox_dim"/>
    <property type="match status" value="1"/>
</dbReference>
<dbReference type="InterPro" id="IPR006258">
    <property type="entry name" value="Lipoamide_DH"/>
</dbReference>
<feature type="binding site" evidence="14">
    <location>
        <position position="271"/>
    </location>
    <ligand>
        <name>NAD(+)</name>
        <dbReference type="ChEBI" id="CHEBI:57540"/>
    </ligand>
</feature>
<dbReference type="Pfam" id="PF07992">
    <property type="entry name" value="Pyr_redox_2"/>
    <property type="match status" value="1"/>
</dbReference>
<keyword evidence="14" id="KW-0547">Nucleotide-binding</keyword>
<evidence type="ECO:0000256" key="1">
    <source>
        <dbReference type="ARBA" id="ARBA00004496"/>
    </source>
</evidence>
<evidence type="ECO:0000256" key="5">
    <source>
        <dbReference type="ARBA" id="ARBA00022490"/>
    </source>
</evidence>
<evidence type="ECO:0000256" key="4">
    <source>
        <dbReference type="ARBA" id="ARBA00016961"/>
    </source>
</evidence>
<dbReference type="SUPFAM" id="SSF55424">
    <property type="entry name" value="FAD/NAD-linked reductases, dimerisation (C-terminal) domain"/>
    <property type="match status" value="1"/>
</dbReference>
<comment type="catalytic activity">
    <reaction evidence="12 16">
        <text>N(6)-[(R)-dihydrolipoyl]-L-lysyl-[protein] + NAD(+) = N(6)-[(R)-lipoyl]-L-lysyl-[protein] + NADH + H(+)</text>
        <dbReference type="Rhea" id="RHEA:15045"/>
        <dbReference type="Rhea" id="RHEA-COMP:10474"/>
        <dbReference type="Rhea" id="RHEA-COMP:10475"/>
        <dbReference type="ChEBI" id="CHEBI:15378"/>
        <dbReference type="ChEBI" id="CHEBI:57540"/>
        <dbReference type="ChEBI" id="CHEBI:57945"/>
        <dbReference type="ChEBI" id="CHEBI:83099"/>
        <dbReference type="ChEBI" id="CHEBI:83100"/>
        <dbReference type="EC" id="1.8.1.4"/>
    </reaction>
</comment>
<dbReference type="GO" id="GO:0004148">
    <property type="term" value="F:dihydrolipoyl dehydrogenase (NADH) activity"/>
    <property type="evidence" value="ECO:0007669"/>
    <property type="project" value="UniProtKB-EC"/>
</dbReference>
<evidence type="ECO:0000313" key="20">
    <source>
        <dbReference type="Proteomes" id="UP000610966"/>
    </source>
</evidence>
<comment type="similarity">
    <text evidence="2 16">Belongs to the class-I pyridine nucleotide-disulfide oxidoreductase family.</text>
</comment>
<dbReference type="PROSITE" id="PS00076">
    <property type="entry name" value="PYRIDINE_REDOX_1"/>
    <property type="match status" value="1"/>
</dbReference>
<comment type="caution">
    <text evidence="19">The sequence shown here is derived from an EMBL/GenBank/DDBJ whole genome shotgun (WGS) entry which is preliminary data.</text>
</comment>
<dbReference type="InterPro" id="IPR001100">
    <property type="entry name" value="Pyr_nuc-diS_OxRdtase"/>
</dbReference>
<name>A0A8J3RCG9_9ACTN</name>
<keyword evidence="11 16" id="KW-0676">Redox-active center</keyword>
<evidence type="ECO:0000313" key="19">
    <source>
        <dbReference type="EMBL" id="GIH72458.1"/>
    </source>
</evidence>
<sequence>MSDHYDVVVLGAGPGGYVAAVRAAQLGLSTAIVEERYWGGVCLNVGCIPSKALLRNAELVHLLTHEARTFGIGVEGNLTFDYGEAFRRSRKVADGRVKGVHYLMKKNGITEHHGWGAFTDPHTLRVEGSDGNARTVTFDHCIVAAGATTRLLPGTSLSERVVTYEEQILTEKLPESIVIAGAGAIGVEFAYVLSSYGVKVTIVEFLDRMVPLEDAEVSAELARRYKRLGIEVLTSTRVESIDDSGEKVRVTVSRDGATSVLEADKVLQAIGFQPRVEGYGLDRTGVRLTDRGAIDVDGRCRTSVPHIFAIGDVTAKLMLAHAAEAMGIVAAETIADAETMELDYVMIPRATFCQPQIASFGFTEAQARERGFDVKVAKFPFSANGKAHGMGDTAGFVKLLSDAKYGELLGAHLIGPDVTELLPELTLAQQWELTVNEMARNVHAHPTLSEAVKEAIHGLAGHMINM</sequence>
<dbReference type="FunFam" id="3.30.390.30:FF:000001">
    <property type="entry name" value="Dihydrolipoyl dehydrogenase"/>
    <property type="match status" value="1"/>
</dbReference>
<evidence type="ECO:0000256" key="9">
    <source>
        <dbReference type="ARBA" id="ARBA00023027"/>
    </source>
</evidence>
<keyword evidence="10" id="KW-1015">Disulfide bond</keyword>
<evidence type="ECO:0000256" key="7">
    <source>
        <dbReference type="ARBA" id="ARBA00022827"/>
    </source>
</evidence>
<dbReference type="Gene3D" id="3.30.390.30">
    <property type="match status" value="1"/>
</dbReference>
<dbReference type="GO" id="GO:0005737">
    <property type="term" value="C:cytoplasm"/>
    <property type="evidence" value="ECO:0007669"/>
    <property type="project" value="UniProtKB-SubCell"/>
</dbReference>
<keyword evidence="5" id="KW-0963">Cytoplasm</keyword>
<dbReference type="InterPro" id="IPR036188">
    <property type="entry name" value="FAD/NAD-bd_sf"/>
</dbReference>
<dbReference type="GO" id="GO:0006103">
    <property type="term" value="P:2-oxoglutarate metabolic process"/>
    <property type="evidence" value="ECO:0007669"/>
    <property type="project" value="TreeGrafter"/>
</dbReference>
<dbReference type="Gene3D" id="3.50.50.60">
    <property type="entry name" value="FAD/NAD(P)-binding domain"/>
    <property type="match status" value="2"/>
</dbReference>
<dbReference type="InterPro" id="IPR004099">
    <property type="entry name" value="Pyr_nucl-diS_OxRdtase_dimer"/>
</dbReference>
<evidence type="ECO:0000259" key="17">
    <source>
        <dbReference type="Pfam" id="PF02852"/>
    </source>
</evidence>
<feature type="binding site" evidence="14">
    <location>
        <begin position="318"/>
        <end position="321"/>
    </location>
    <ligand>
        <name>FAD</name>
        <dbReference type="ChEBI" id="CHEBI:57692"/>
    </ligand>
</feature>
<keyword evidence="7 14" id="KW-0274">FAD</keyword>
<evidence type="ECO:0000256" key="14">
    <source>
        <dbReference type="PIRSR" id="PIRSR000350-3"/>
    </source>
</evidence>
<dbReference type="AlphaFoldDB" id="A0A8J3RCG9"/>
<organism evidence="19 20">
    <name type="scientific">Sphaerimonospora thailandensis</name>
    <dbReference type="NCBI Taxonomy" id="795644"/>
    <lineage>
        <taxon>Bacteria</taxon>
        <taxon>Bacillati</taxon>
        <taxon>Actinomycetota</taxon>
        <taxon>Actinomycetes</taxon>
        <taxon>Streptosporangiales</taxon>
        <taxon>Streptosporangiaceae</taxon>
        <taxon>Sphaerimonospora</taxon>
    </lineage>
</organism>
<dbReference type="PANTHER" id="PTHR22912">
    <property type="entry name" value="DISULFIDE OXIDOREDUCTASE"/>
    <property type="match status" value="1"/>
</dbReference>
<dbReference type="RefSeq" id="WP_204018120.1">
    <property type="nucleotide sequence ID" value="NZ_BOOG01000052.1"/>
</dbReference>
<gene>
    <name evidence="19" type="primary">pdhD</name>
    <name evidence="19" type="ORF">Mth01_47110</name>
</gene>
<comment type="subcellular location">
    <subcellularLocation>
        <location evidence="1">Cytoplasm</location>
    </subcellularLocation>
</comment>
<dbReference type="EMBL" id="BOOG01000052">
    <property type="protein sequence ID" value="GIH72458.1"/>
    <property type="molecule type" value="Genomic_DNA"/>
</dbReference>
<feature type="binding site" evidence="14">
    <location>
        <position position="51"/>
    </location>
    <ligand>
        <name>FAD</name>
        <dbReference type="ChEBI" id="CHEBI:57692"/>
    </ligand>
</feature>
<feature type="binding site" evidence="14">
    <location>
        <position position="204"/>
    </location>
    <ligand>
        <name>NAD(+)</name>
        <dbReference type="ChEBI" id="CHEBI:57540"/>
    </ligand>
</feature>
<keyword evidence="20" id="KW-1185">Reference proteome</keyword>
<dbReference type="PIRSF" id="PIRSF000350">
    <property type="entry name" value="Mercury_reductase_MerA"/>
    <property type="match status" value="1"/>
</dbReference>
<evidence type="ECO:0000256" key="6">
    <source>
        <dbReference type="ARBA" id="ARBA00022630"/>
    </source>
</evidence>
<evidence type="ECO:0000256" key="16">
    <source>
        <dbReference type="RuleBase" id="RU003692"/>
    </source>
</evidence>
<evidence type="ECO:0000256" key="2">
    <source>
        <dbReference type="ARBA" id="ARBA00007532"/>
    </source>
</evidence>
<keyword evidence="6 16" id="KW-0285">Flavoprotein</keyword>
<evidence type="ECO:0000256" key="3">
    <source>
        <dbReference type="ARBA" id="ARBA00012608"/>
    </source>
</evidence>
<comment type="cofactor">
    <cofactor evidence="14 16">
        <name>FAD</name>
        <dbReference type="ChEBI" id="CHEBI:57692"/>
    </cofactor>
    <text evidence="14 16">Binds 1 FAD per subunit.</text>
</comment>
<feature type="domain" description="Pyridine nucleotide-disulphide oxidoreductase dimerisation" evidence="17">
    <location>
        <begin position="347"/>
        <end position="455"/>
    </location>
</feature>
<feature type="binding site" evidence="14">
    <location>
        <position position="116"/>
    </location>
    <ligand>
        <name>FAD</name>
        <dbReference type="ChEBI" id="CHEBI:57692"/>
    </ligand>
</feature>
<evidence type="ECO:0000256" key="10">
    <source>
        <dbReference type="ARBA" id="ARBA00023157"/>
    </source>
</evidence>
<dbReference type="InterPro" id="IPR012999">
    <property type="entry name" value="Pyr_OxRdtase_I_AS"/>
</dbReference>
<dbReference type="EC" id="1.8.1.4" evidence="3 16"/>
<accession>A0A8J3RCG9</accession>
<feature type="active site" description="Proton acceptor" evidence="13">
    <location>
        <position position="445"/>
    </location>
</feature>
<dbReference type="NCBIfam" id="TIGR01350">
    <property type="entry name" value="lipoamide_DH"/>
    <property type="match status" value="1"/>
</dbReference>
<proteinExistence type="inferred from homology"/>
<evidence type="ECO:0000256" key="15">
    <source>
        <dbReference type="PIRSR" id="PIRSR000350-4"/>
    </source>
</evidence>
<feature type="domain" description="FAD/NAD(P)-binding" evidence="18">
    <location>
        <begin position="5"/>
        <end position="327"/>
    </location>
</feature>
<dbReference type="InterPro" id="IPR023753">
    <property type="entry name" value="FAD/NAD-binding_dom"/>
</dbReference>
<keyword evidence="9 14" id="KW-0520">NAD</keyword>
<dbReference type="PRINTS" id="PR00368">
    <property type="entry name" value="FADPNR"/>
</dbReference>
<evidence type="ECO:0000256" key="8">
    <source>
        <dbReference type="ARBA" id="ARBA00023002"/>
    </source>
</evidence>
<evidence type="ECO:0000256" key="11">
    <source>
        <dbReference type="ARBA" id="ARBA00023284"/>
    </source>
</evidence>
<dbReference type="GO" id="GO:0050660">
    <property type="term" value="F:flavin adenine dinucleotide binding"/>
    <property type="evidence" value="ECO:0007669"/>
    <property type="project" value="InterPro"/>
</dbReference>
<protein>
    <recommendedName>
        <fullName evidence="4 16">Dihydrolipoyl dehydrogenase</fullName>
        <ecNumber evidence="3 16">1.8.1.4</ecNumber>
    </recommendedName>
</protein>
<dbReference type="Proteomes" id="UP000610966">
    <property type="component" value="Unassembled WGS sequence"/>
</dbReference>
<evidence type="ECO:0000256" key="13">
    <source>
        <dbReference type="PIRSR" id="PIRSR000350-2"/>
    </source>
</evidence>